<dbReference type="SUPFAM" id="SSF54427">
    <property type="entry name" value="NTF2-like"/>
    <property type="match status" value="1"/>
</dbReference>
<dbReference type="OrthoDB" id="514562at2"/>
<reference evidence="1 2" key="1">
    <citation type="submission" date="2019-03" db="EMBL/GenBank/DDBJ databases">
        <title>Genomic Encyclopedia of Type Strains, Phase IV (KMG-IV): sequencing the most valuable type-strain genomes for metagenomic binning, comparative biology and taxonomic classification.</title>
        <authorList>
            <person name="Goeker M."/>
        </authorList>
    </citation>
    <scope>NUCLEOTIDE SEQUENCE [LARGE SCALE GENOMIC DNA]</scope>
    <source>
        <strain evidence="1 2">DSM 24984</strain>
    </source>
</reference>
<dbReference type="Gene3D" id="3.10.450.50">
    <property type="match status" value="1"/>
</dbReference>
<name>A0A4V2PRS6_9BACT</name>
<proteinExistence type="predicted"/>
<dbReference type="InterPro" id="IPR032710">
    <property type="entry name" value="NTF2-like_dom_sf"/>
</dbReference>
<gene>
    <name evidence="1" type="ORF">C8D98_2078</name>
</gene>
<sequence length="123" mass="14242">MDHKQFFKEHMEYVFRKDFENMVKDTYTEDAVLYHNFPFFEGEAPYVHSGHDEIIAAEKVIFDPKNQGDVTVSEPLNFIGMGNMIAFQLIVTSSNTGKWMTSDAWLLENGKIKIYYASGLKMD</sequence>
<organism evidence="1 2">
    <name type="scientific">Seleniivibrio woodruffii</name>
    <dbReference type="NCBI Taxonomy" id="1078050"/>
    <lineage>
        <taxon>Bacteria</taxon>
        <taxon>Pseudomonadati</taxon>
        <taxon>Deferribacterota</taxon>
        <taxon>Deferribacteres</taxon>
        <taxon>Deferribacterales</taxon>
        <taxon>Geovibrionaceae</taxon>
        <taxon>Seleniivibrio</taxon>
    </lineage>
</organism>
<dbReference type="EMBL" id="SMGG01000005">
    <property type="protein sequence ID" value="TCK59911.1"/>
    <property type="molecule type" value="Genomic_DNA"/>
</dbReference>
<comment type="caution">
    <text evidence="1">The sequence shown here is derived from an EMBL/GenBank/DDBJ whole genome shotgun (WGS) entry which is preliminary data.</text>
</comment>
<keyword evidence="2" id="KW-1185">Reference proteome</keyword>
<protein>
    <recommendedName>
        <fullName evidence="3">Nuclear transport factor 2 family protein</fullName>
    </recommendedName>
</protein>
<evidence type="ECO:0000313" key="2">
    <source>
        <dbReference type="Proteomes" id="UP000294614"/>
    </source>
</evidence>
<evidence type="ECO:0000313" key="1">
    <source>
        <dbReference type="EMBL" id="TCK59911.1"/>
    </source>
</evidence>
<evidence type="ECO:0008006" key="3">
    <source>
        <dbReference type="Google" id="ProtNLM"/>
    </source>
</evidence>
<accession>A0A4V2PRS6</accession>
<dbReference type="Proteomes" id="UP000294614">
    <property type="component" value="Unassembled WGS sequence"/>
</dbReference>
<dbReference type="RefSeq" id="WP_132874061.1">
    <property type="nucleotide sequence ID" value="NZ_SMGG01000005.1"/>
</dbReference>
<dbReference type="AlphaFoldDB" id="A0A4V2PRS6"/>